<sequence length="106" mass="12061">MGEKPGVEEGLTVREDASSKQESERNGVEGSPSDPEDDQVWIFCIPKTRGEKCGVNAGQVERICRTFEEFVCEIGSWGYFGISRPEIFLRVFCRYFVHLYCKNISV</sequence>
<dbReference type="EMBL" id="JARQZJ010000040">
    <property type="protein sequence ID" value="KAK9877220.1"/>
    <property type="molecule type" value="Genomic_DNA"/>
</dbReference>
<keyword evidence="3" id="KW-1185">Reference proteome</keyword>
<gene>
    <name evidence="2" type="ORF">WA026_016968</name>
</gene>
<feature type="compositionally biased region" description="Basic and acidic residues" evidence="1">
    <location>
        <begin position="1"/>
        <end position="27"/>
    </location>
</feature>
<dbReference type="Proteomes" id="UP001431783">
    <property type="component" value="Unassembled WGS sequence"/>
</dbReference>
<evidence type="ECO:0000313" key="2">
    <source>
        <dbReference type="EMBL" id="KAK9877220.1"/>
    </source>
</evidence>
<protein>
    <submittedName>
        <fullName evidence="2">Uncharacterized protein</fullName>
    </submittedName>
</protein>
<feature type="region of interest" description="Disordered" evidence="1">
    <location>
        <begin position="1"/>
        <end position="38"/>
    </location>
</feature>
<evidence type="ECO:0000313" key="3">
    <source>
        <dbReference type="Proteomes" id="UP001431783"/>
    </source>
</evidence>
<accession>A0AAW1UAZ9</accession>
<organism evidence="2 3">
    <name type="scientific">Henosepilachna vigintioctopunctata</name>
    <dbReference type="NCBI Taxonomy" id="420089"/>
    <lineage>
        <taxon>Eukaryota</taxon>
        <taxon>Metazoa</taxon>
        <taxon>Ecdysozoa</taxon>
        <taxon>Arthropoda</taxon>
        <taxon>Hexapoda</taxon>
        <taxon>Insecta</taxon>
        <taxon>Pterygota</taxon>
        <taxon>Neoptera</taxon>
        <taxon>Endopterygota</taxon>
        <taxon>Coleoptera</taxon>
        <taxon>Polyphaga</taxon>
        <taxon>Cucujiformia</taxon>
        <taxon>Coccinelloidea</taxon>
        <taxon>Coccinellidae</taxon>
        <taxon>Epilachninae</taxon>
        <taxon>Epilachnini</taxon>
        <taxon>Henosepilachna</taxon>
    </lineage>
</organism>
<proteinExistence type="predicted"/>
<comment type="caution">
    <text evidence="2">The sequence shown here is derived from an EMBL/GenBank/DDBJ whole genome shotgun (WGS) entry which is preliminary data.</text>
</comment>
<reference evidence="2 3" key="1">
    <citation type="submission" date="2023-03" db="EMBL/GenBank/DDBJ databases">
        <title>Genome insight into feeding habits of ladybird beetles.</title>
        <authorList>
            <person name="Li H.-S."/>
            <person name="Huang Y.-H."/>
            <person name="Pang H."/>
        </authorList>
    </citation>
    <scope>NUCLEOTIDE SEQUENCE [LARGE SCALE GENOMIC DNA]</scope>
    <source>
        <strain evidence="2">SYSU_2023b</strain>
        <tissue evidence="2">Whole body</tissue>
    </source>
</reference>
<evidence type="ECO:0000256" key="1">
    <source>
        <dbReference type="SAM" id="MobiDB-lite"/>
    </source>
</evidence>
<dbReference type="AlphaFoldDB" id="A0AAW1UAZ9"/>
<name>A0AAW1UAZ9_9CUCU</name>